<keyword evidence="2" id="KW-1185">Reference proteome</keyword>
<dbReference type="Proteomes" id="UP000239430">
    <property type="component" value="Unassembled WGS sequence"/>
</dbReference>
<organism evidence="1 2">
    <name type="scientific">Neomoorella stamsii</name>
    <dbReference type="NCBI Taxonomy" id="1266720"/>
    <lineage>
        <taxon>Bacteria</taxon>
        <taxon>Bacillati</taxon>
        <taxon>Bacillota</taxon>
        <taxon>Clostridia</taxon>
        <taxon>Neomoorellales</taxon>
        <taxon>Neomoorellaceae</taxon>
        <taxon>Neomoorella</taxon>
    </lineage>
</organism>
<name>A0A9X7P4W4_9FIRM</name>
<dbReference type="EMBL" id="PVXL01000072">
    <property type="protein sequence ID" value="PRR69602.1"/>
    <property type="molecule type" value="Genomic_DNA"/>
</dbReference>
<evidence type="ECO:0000313" key="2">
    <source>
        <dbReference type="Proteomes" id="UP000239430"/>
    </source>
</evidence>
<dbReference type="RefSeq" id="WP_054937012.1">
    <property type="nucleotide sequence ID" value="NZ_PVXL01000072.1"/>
</dbReference>
<proteinExistence type="predicted"/>
<comment type="caution">
    <text evidence="1">The sequence shown here is derived from an EMBL/GenBank/DDBJ whole genome shotgun (WGS) entry which is preliminary data.</text>
</comment>
<reference evidence="1 2" key="1">
    <citation type="submission" date="2018-03" db="EMBL/GenBank/DDBJ databases">
        <title>Genome sequence of Moorella stamsii DSM 26217.</title>
        <authorList>
            <person name="Poehlein A."/>
            <person name="Daniel R."/>
        </authorList>
    </citation>
    <scope>NUCLEOTIDE SEQUENCE [LARGE SCALE GENOMIC DNA]</scope>
    <source>
        <strain evidence="2">DSM 26217</strain>
    </source>
</reference>
<accession>A0A9X7P4W4</accession>
<gene>
    <name evidence="1" type="ORF">MOST_30240</name>
</gene>
<protein>
    <submittedName>
        <fullName evidence="1">Uncharacterized protein</fullName>
    </submittedName>
</protein>
<dbReference type="AlphaFoldDB" id="A0A9X7P4W4"/>
<evidence type="ECO:0000313" key="1">
    <source>
        <dbReference type="EMBL" id="PRR69602.1"/>
    </source>
</evidence>
<sequence length="74" mass="8198">MARIVRFGNVGEIIDRLTSKFAKGEIQGILVCVANKDGTFEVGWTDTLSYIERLGLLEAAKGDCYYKALCAYCE</sequence>